<feature type="compositionally biased region" description="Pro residues" evidence="1">
    <location>
        <begin position="313"/>
        <end position="325"/>
    </location>
</feature>
<reference evidence="2" key="3">
    <citation type="submission" date="2025-09" db="UniProtKB">
        <authorList>
            <consortium name="Ensembl"/>
        </authorList>
    </citation>
    <scope>IDENTIFICATION</scope>
</reference>
<feature type="region of interest" description="Disordered" evidence="1">
    <location>
        <begin position="307"/>
        <end position="349"/>
    </location>
</feature>
<dbReference type="PANTHER" id="PTHR16070:SF2">
    <property type="entry name" value="PROTEIN FAM222A"/>
    <property type="match status" value="1"/>
</dbReference>
<name>A0A7N4NL84_SARHA</name>
<accession>A0A7N4NL84</accession>
<reference evidence="2" key="2">
    <citation type="submission" date="2025-08" db="UniProtKB">
        <authorList>
            <consortium name="Ensembl"/>
        </authorList>
    </citation>
    <scope>IDENTIFICATION</scope>
</reference>
<dbReference type="InterPro" id="IPR029340">
    <property type="entry name" value="FAM222"/>
</dbReference>
<dbReference type="GeneTree" id="ENSGT00530000063811"/>
<sequence length="493" mass="50474">MLACLQRTQNPPPQHLPCPNKTLELRKCEPVSSMHSPRYPSPAELDAYAQKVANSPLSIKIFPTNIRVPQHKHLSRTVNGYDTTGQRYSPYPLHAGGYQGLLAIVKAAVSSSSGSGSAPAAASAAAASSSSSSKGVVKSVEGKRTKLSPAAVQVGIAPYPVSSTLGPGAVPLGYHGGQKALEGPVPPPNVTVAASVIPLAGRGLALPPSNLPSIQSIIYQVNQQCQAPGSQPACQGVAGAHPSPAKRAAAATPAGFSAMAGSALAYASAVLPDCRKGAELVVGATPAMALGGLKPAGYPEAGGAGLDYLLWPQKPPPPQPQPQPQPQQQQLRLYSGGSGGGGAVSKSPEVCGAGPGAGARPYLLSGAAADKVSSSPLNCVGMHGNFSVGPYFAPPWNSILVTPNSDCYNPGPELGPGARELAVHPADGLSGLPSKTVCNTSILSSSLQSLEYLINDIHPPCIKEQMLGKGYETVSVPRLLDHQHAHIRLPVYR</sequence>
<dbReference type="OrthoDB" id="8932586at2759"/>
<dbReference type="CTD" id="84915"/>
<proteinExistence type="predicted"/>
<dbReference type="Pfam" id="PF15258">
    <property type="entry name" value="FAM222A"/>
    <property type="match status" value="2"/>
</dbReference>
<protein>
    <submittedName>
        <fullName evidence="2">Family with sequence similarity 222 member A</fullName>
    </submittedName>
</protein>
<organism evidence="2 3">
    <name type="scientific">Sarcophilus harrisii</name>
    <name type="common">Tasmanian devil</name>
    <name type="synonym">Sarcophilus laniarius</name>
    <dbReference type="NCBI Taxonomy" id="9305"/>
    <lineage>
        <taxon>Eukaryota</taxon>
        <taxon>Metazoa</taxon>
        <taxon>Chordata</taxon>
        <taxon>Craniata</taxon>
        <taxon>Vertebrata</taxon>
        <taxon>Euteleostomi</taxon>
        <taxon>Mammalia</taxon>
        <taxon>Metatheria</taxon>
        <taxon>Dasyuromorphia</taxon>
        <taxon>Dasyuridae</taxon>
        <taxon>Sarcophilus</taxon>
    </lineage>
</organism>
<dbReference type="AlphaFoldDB" id="A0A7N4NL84"/>
<dbReference type="Ensembl" id="ENSSHAT00000045719.1">
    <property type="protein sequence ID" value="ENSSHAP00000025044.1"/>
    <property type="gene ID" value="ENSSHAG00000021194.1"/>
</dbReference>
<dbReference type="InParanoid" id="A0A7N4NL84"/>
<evidence type="ECO:0000313" key="2">
    <source>
        <dbReference type="Ensembl" id="ENSSHAP00000025044.1"/>
    </source>
</evidence>
<dbReference type="FunCoup" id="A0A7N4NL84">
    <property type="interactions" value="66"/>
</dbReference>
<evidence type="ECO:0000313" key="3">
    <source>
        <dbReference type="Proteomes" id="UP000007648"/>
    </source>
</evidence>
<gene>
    <name evidence="2" type="primary">FAM222A</name>
</gene>
<dbReference type="GeneID" id="116420847"/>
<dbReference type="Proteomes" id="UP000007648">
    <property type="component" value="Unassembled WGS sequence"/>
</dbReference>
<dbReference type="PANTHER" id="PTHR16070">
    <property type="entry name" value="PROTEIN FAM222A-RELATED"/>
    <property type="match status" value="1"/>
</dbReference>
<dbReference type="RefSeq" id="XP_031804646.1">
    <property type="nucleotide sequence ID" value="XM_031948786.1"/>
</dbReference>
<reference evidence="2 3" key="1">
    <citation type="journal article" date="2011" name="Proc. Natl. Acad. Sci. U.S.A.">
        <title>Genetic diversity and population structure of the endangered marsupial Sarcophilus harrisii (Tasmanian devil).</title>
        <authorList>
            <person name="Miller W."/>
            <person name="Hayes V.M."/>
            <person name="Ratan A."/>
            <person name="Petersen D.C."/>
            <person name="Wittekindt N.E."/>
            <person name="Miller J."/>
            <person name="Walenz B."/>
            <person name="Knight J."/>
            <person name="Qi J."/>
            <person name="Zhao F."/>
            <person name="Wang Q."/>
            <person name="Bedoya-Reina O.C."/>
            <person name="Katiyar N."/>
            <person name="Tomsho L.P."/>
            <person name="Kasson L.M."/>
            <person name="Hardie R.A."/>
            <person name="Woodbridge P."/>
            <person name="Tindall E.A."/>
            <person name="Bertelsen M.F."/>
            <person name="Dixon D."/>
            <person name="Pyecroft S."/>
            <person name="Helgen K.M."/>
            <person name="Lesk A.M."/>
            <person name="Pringle T.H."/>
            <person name="Patterson N."/>
            <person name="Zhang Y."/>
            <person name="Kreiss A."/>
            <person name="Woods G.M."/>
            <person name="Jones M.E."/>
            <person name="Schuster S.C."/>
        </authorList>
    </citation>
    <scope>NUCLEOTIDE SEQUENCE [LARGE SCALE GENOMIC DNA]</scope>
</reference>
<keyword evidence="3" id="KW-1185">Reference proteome</keyword>
<dbReference type="KEGG" id="shr:116420847"/>
<evidence type="ECO:0000256" key="1">
    <source>
        <dbReference type="SAM" id="MobiDB-lite"/>
    </source>
</evidence>